<comment type="caution">
    <text evidence="2">The sequence shown here is derived from an EMBL/GenBank/DDBJ whole genome shotgun (WGS) entry which is preliminary data.</text>
</comment>
<feature type="region of interest" description="Disordered" evidence="1">
    <location>
        <begin position="500"/>
        <end position="606"/>
    </location>
</feature>
<feature type="compositionally biased region" description="Low complexity" evidence="1">
    <location>
        <begin position="574"/>
        <end position="588"/>
    </location>
</feature>
<feature type="compositionally biased region" description="Basic and acidic residues" evidence="1">
    <location>
        <begin position="866"/>
        <end position="876"/>
    </location>
</feature>
<feature type="compositionally biased region" description="Low complexity" evidence="1">
    <location>
        <begin position="749"/>
        <end position="778"/>
    </location>
</feature>
<evidence type="ECO:0000313" key="2">
    <source>
        <dbReference type="EMBL" id="MFD1344742.1"/>
    </source>
</evidence>
<feature type="region of interest" description="Disordered" evidence="1">
    <location>
        <begin position="692"/>
        <end position="925"/>
    </location>
</feature>
<organism evidence="2 3">
    <name type="scientific">Litorisediminicola beolgyonensis</name>
    <dbReference type="NCBI Taxonomy" id="1173614"/>
    <lineage>
        <taxon>Bacteria</taxon>
        <taxon>Pseudomonadati</taxon>
        <taxon>Pseudomonadota</taxon>
        <taxon>Alphaproteobacteria</taxon>
        <taxon>Rhodobacterales</taxon>
        <taxon>Paracoccaceae</taxon>
        <taxon>Litorisediminicola</taxon>
    </lineage>
</organism>
<feature type="compositionally biased region" description="Low complexity" evidence="1">
    <location>
        <begin position="903"/>
        <end position="918"/>
    </location>
</feature>
<dbReference type="RefSeq" id="WP_386806318.1">
    <property type="nucleotide sequence ID" value="NZ_JBHTMU010000068.1"/>
</dbReference>
<evidence type="ECO:0000313" key="3">
    <source>
        <dbReference type="Proteomes" id="UP001597135"/>
    </source>
</evidence>
<sequence length="1023" mass="103517">MAFDRITDAIAHFIGLFELLEDRARLKAEFDSFKAGASDTDLPGVVVEVPPAETPFEVPDHVPEVSDISLPPPGPVVEISKDPVNASSAPVADTVAPPSARLAPQEETVVQNRLSGGEEVGPIVFEATPPGSVAVVTIQVNYVADSDVVSSSPVSAEAWMVQAADRIDHLTEIAETLAGPMQDTLGPDSTPAELVANAQEKIEALRDGGMADALAGEVETISVTGIASDAAVSLKLPSPDTSPEDGAAAPPPVEIVTHVAFQNGAGETRVDGESADYAAAKDALTKRLDDRLDAPETTESSDTAPVSVSTGDNVAINSTVIADGWIDAPVIGVWGDAHFVTGITQINVVSDANRVEIAPAGDPGETSDTETPQDTAPEVTNIASIEAVPVIAETTSLSLNDAPPSVIIVATVEGDLMSLTHTTQVNFVTDTDVVTVSNDTETRIEVGGNLVTDGALLALLGAQYDAIFVEGDLIVYRWVTQVNVLADDDVVIAPSIPAASKEPVSDVDPVAEGAPETGDPIAISDGEDGPDGSATSSEGGTAEAPAETPTVTLAASSKPKVDVGEKTISPPGPKTVTAKPTDPAPKAAAPEKPDTPAPAETKPSEANLVVNSARISGPSDEVSGMAKPVAPILSDGELDIEALAASGIDDGGDGLDVLHVKGDLVILHHVSQTNIVSDSDRVEITAPVEKPVAAKAPASEASSKGKAPAPKTQAEASGGAKPATKAETGVNKAPKAAEKTSLAETTPDATTAAKGDSAAAASNAPEKTASSTASAKTPADAKPDADPGAPSVSIADDTGTTVFATAKGTADAPEIDTEPAPPPDPLVAKPLVEDIAETDTASDPLAKTKDLPDTAKGTPPNPAASDADKDAPKGKSDTAAASDTTPANGAAKDTPAALAPPFETATTDTETQNATDAAPEVETDGNTLVNLAEVIDLGGPSSVLVGGEIYSDAVIYQAEFIDTGPENAPAQGDLTPAAVAFLSEDIAQKGKALGHDKDVPGKAKGHLDYDDAVPADVMQTMIA</sequence>
<feature type="compositionally biased region" description="Polar residues" evidence="1">
    <location>
        <begin position="297"/>
        <end position="310"/>
    </location>
</feature>
<keyword evidence="3" id="KW-1185">Reference proteome</keyword>
<protein>
    <submittedName>
        <fullName evidence="2">Uncharacterized protein</fullName>
    </submittedName>
</protein>
<reference evidence="3" key="1">
    <citation type="journal article" date="2019" name="Int. J. Syst. Evol. Microbiol.">
        <title>The Global Catalogue of Microorganisms (GCM) 10K type strain sequencing project: providing services to taxonomists for standard genome sequencing and annotation.</title>
        <authorList>
            <consortium name="The Broad Institute Genomics Platform"/>
            <consortium name="The Broad Institute Genome Sequencing Center for Infectious Disease"/>
            <person name="Wu L."/>
            <person name="Ma J."/>
        </authorList>
    </citation>
    <scope>NUCLEOTIDE SEQUENCE [LARGE SCALE GENOMIC DNA]</scope>
    <source>
        <strain evidence="3">CCUG 62953</strain>
    </source>
</reference>
<feature type="region of interest" description="Disordered" evidence="1">
    <location>
        <begin position="291"/>
        <end position="310"/>
    </location>
</feature>
<proteinExistence type="predicted"/>
<dbReference type="Proteomes" id="UP001597135">
    <property type="component" value="Unassembled WGS sequence"/>
</dbReference>
<dbReference type="EMBL" id="JBHTMU010000068">
    <property type="protein sequence ID" value="MFD1344742.1"/>
    <property type="molecule type" value="Genomic_DNA"/>
</dbReference>
<feature type="compositionally biased region" description="Low complexity" evidence="1">
    <location>
        <begin position="538"/>
        <end position="550"/>
    </location>
</feature>
<feature type="compositionally biased region" description="Low complexity" evidence="1">
    <location>
        <begin position="692"/>
        <end position="711"/>
    </location>
</feature>
<gene>
    <name evidence="2" type="ORF">ACFQ4E_20100</name>
</gene>
<evidence type="ECO:0000256" key="1">
    <source>
        <dbReference type="SAM" id="MobiDB-lite"/>
    </source>
</evidence>
<name>A0ABW3ZNP1_9RHOB</name>
<accession>A0ABW3ZNP1</accession>